<evidence type="ECO:0000313" key="3">
    <source>
        <dbReference type="Proteomes" id="UP000302218"/>
    </source>
</evidence>
<evidence type="ECO:0000313" key="2">
    <source>
        <dbReference type="EMBL" id="QCS44260.1"/>
    </source>
</evidence>
<dbReference type="KEGG" id="nvr:FEJ81_03250"/>
<accession>A0A4P8WL88</accession>
<dbReference type="OrthoDB" id="379165at2157"/>
<sequence length="62" mass="6490">MAAVALLGVWALMTLWVTGTAAAGQSRTDEQFDPPGPDARRGRSDGTPDDRSSEPSFPAADD</sequence>
<organism evidence="2 3">
    <name type="scientific">Natrinema versiforme</name>
    <dbReference type="NCBI Taxonomy" id="88724"/>
    <lineage>
        <taxon>Archaea</taxon>
        <taxon>Methanobacteriati</taxon>
        <taxon>Methanobacteriota</taxon>
        <taxon>Stenosarchaea group</taxon>
        <taxon>Halobacteria</taxon>
        <taxon>Halobacteriales</taxon>
        <taxon>Natrialbaceae</taxon>
        <taxon>Natrinema</taxon>
    </lineage>
</organism>
<dbReference type="EMBL" id="CP040330">
    <property type="protein sequence ID" value="QCS44260.1"/>
    <property type="molecule type" value="Genomic_DNA"/>
</dbReference>
<dbReference type="Proteomes" id="UP000302218">
    <property type="component" value="Chromosome"/>
</dbReference>
<feature type="compositionally biased region" description="Basic and acidic residues" evidence="1">
    <location>
        <begin position="38"/>
        <end position="53"/>
    </location>
</feature>
<feature type="region of interest" description="Disordered" evidence="1">
    <location>
        <begin position="21"/>
        <end position="62"/>
    </location>
</feature>
<gene>
    <name evidence="2" type="ORF">FEJ81_03250</name>
</gene>
<dbReference type="AlphaFoldDB" id="A0A4P8WL88"/>
<protein>
    <submittedName>
        <fullName evidence="2">Uncharacterized protein</fullName>
    </submittedName>
</protein>
<proteinExistence type="predicted"/>
<name>A0A4P8WL88_9EURY</name>
<reference evidence="3" key="1">
    <citation type="submission" date="2019-05" db="EMBL/GenBank/DDBJ databases">
        <title>Genome sequence and methylation pattern of the halophilic Archaeon Natrinema versiforme BOL5-4.</title>
        <authorList>
            <person name="DasSarma P."/>
            <person name="Anton B.P."/>
            <person name="DasSarma S.L."/>
            <person name="Martinez F.L."/>
            <person name="Guzman D."/>
            <person name="Roberts R.J."/>
            <person name="DasSarma S."/>
        </authorList>
    </citation>
    <scope>NUCLEOTIDE SEQUENCE [LARGE SCALE GENOMIC DNA]</scope>
    <source>
        <strain evidence="3">BOL5-4</strain>
    </source>
</reference>
<evidence type="ECO:0000256" key="1">
    <source>
        <dbReference type="SAM" id="MobiDB-lite"/>
    </source>
</evidence>